<feature type="region of interest" description="Disordered" evidence="1">
    <location>
        <begin position="24"/>
        <end position="58"/>
    </location>
</feature>
<sequence length="443" mass="48701">MRLFFLLSLLLGLSLVRAQYPQDQQNPYNYNNGEYPQNPQSQNIPNQNYQGFNGQNQNNNLQLQNQQYQNRNPNGLQYQRPSGFVNTGPLNITVPDQNLQNQTGAIIQIQLQSYSNPGLKLPGGTTCTCPSNSCPFLRTPGSNCYFSFTVFVSAPDTSLQYNSTEFLPLNDIGNVNPTLTTTNWMMPQTFYLSSMPSAIDVFVHHLGVVIDQQTSALRLYNALIHVDTFVLSLTNYLPGISSQSPLMKPVTLTGQISQTTLTMTYSVQCRNNFMGPNCDLTCTPSPSNSQNAVCYSNVTGFYSICSYQNGQQVSNCQPCQNGVSNGQCSGVVITTASAGSDSSSFKTWTIILGSLFGLALIVVIALIVFIIVTHNQEPAPAYRGAPPPPTNTWSQSPATRPLLSDTYPSRADQNSQDWGYQPHMVSVNNQRSASVADHETTRF</sequence>
<evidence type="ECO:0000256" key="2">
    <source>
        <dbReference type="SAM" id="Phobius"/>
    </source>
</evidence>
<dbReference type="WBParaSite" id="PSAMB.scaffold2427size23318.g17734.t1">
    <property type="protein sequence ID" value="PSAMB.scaffold2427size23318.g17734.t1"/>
    <property type="gene ID" value="PSAMB.scaffold2427size23318.g17734"/>
</dbReference>
<keyword evidence="2" id="KW-0472">Membrane</keyword>
<accession>A0A914VUS0</accession>
<feature type="region of interest" description="Disordered" evidence="1">
    <location>
        <begin position="381"/>
        <end position="421"/>
    </location>
</feature>
<keyword evidence="4" id="KW-1185">Reference proteome</keyword>
<evidence type="ECO:0000256" key="3">
    <source>
        <dbReference type="SAM" id="SignalP"/>
    </source>
</evidence>
<keyword evidence="3" id="KW-0732">Signal</keyword>
<organism evidence="4 5">
    <name type="scientific">Plectus sambesii</name>
    <dbReference type="NCBI Taxonomy" id="2011161"/>
    <lineage>
        <taxon>Eukaryota</taxon>
        <taxon>Metazoa</taxon>
        <taxon>Ecdysozoa</taxon>
        <taxon>Nematoda</taxon>
        <taxon>Chromadorea</taxon>
        <taxon>Plectida</taxon>
        <taxon>Plectina</taxon>
        <taxon>Plectoidea</taxon>
        <taxon>Plectidae</taxon>
        <taxon>Plectus</taxon>
    </lineage>
</organism>
<feature type="chain" id="PRO_5037204299" evidence="3">
    <location>
        <begin position="19"/>
        <end position="443"/>
    </location>
</feature>
<keyword evidence="2" id="KW-0812">Transmembrane</keyword>
<dbReference type="AlphaFoldDB" id="A0A914VUS0"/>
<feature type="transmembrane region" description="Helical" evidence="2">
    <location>
        <begin position="348"/>
        <end position="373"/>
    </location>
</feature>
<proteinExistence type="predicted"/>
<evidence type="ECO:0000313" key="5">
    <source>
        <dbReference type="WBParaSite" id="PSAMB.scaffold2427size23318.g17734.t1"/>
    </source>
</evidence>
<protein>
    <submittedName>
        <fullName evidence="5">Uncharacterized protein</fullName>
    </submittedName>
</protein>
<evidence type="ECO:0000256" key="1">
    <source>
        <dbReference type="SAM" id="MobiDB-lite"/>
    </source>
</evidence>
<evidence type="ECO:0000313" key="4">
    <source>
        <dbReference type="Proteomes" id="UP000887566"/>
    </source>
</evidence>
<feature type="signal peptide" evidence="3">
    <location>
        <begin position="1"/>
        <end position="18"/>
    </location>
</feature>
<name>A0A914VUS0_9BILA</name>
<reference evidence="5" key="1">
    <citation type="submission" date="2022-11" db="UniProtKB">
        <authorList>
            <consortium name="WormBaseParasite"/>
        </authorList>
    </citation>
    <scope>IDENTIFICATION</scope>
</reference>
<dbReference type="Proteomes" id="UP000887566">
    <property type="component" value="Unplaced"/>
</dbReference>
<keyword evidence="2" id="KW-1133">Transmembrane helix</keyword>